<dbReference type="EMBL" id="JAVHJO010000019">
    <property type="protein sequence ID" value="KAK6523178.1"/>
    <property type="molecule type" value="Genomic_DNA"/>
</dbReference>
<organism evidence="2 3">
    <name type="scientific">Orbilia ellipsospora</name>
    <dbReference type="NCBI Taxonomy" id="2528407"/>
    <lineage>
        <taxon>Eukaryota</taxon>
        <taxon>Fungi</taxon>
        <taxon>Dikarya</taxon>
        <taxon>Ascomycota</taxon>
        <taxon>Pezizomycotina</taxon>
        <taxon>Orbiliomycetes</taxon>
        <taxon>Orbiliales</taxon>
        <taxon>Orbiliaceae</taxon>
        <taxon>Orbilia</taxon>
    </lineage>
</organism>
<dbReference type="PANTHER" id="PTHR19959:SF119">
    <property type="entry name" value="FUNGAL LIPASE-LIKE DOMAIN-CONTAINING PROTEIN"/>
    <property type="match status" value="1"/>
</dbReference>
<dbReference type="SUPFAM" id="SSF48452">
    <property type="entry name" value="TPR-like"/>
    <property type="match status" value="1"/>
</dbReference>
<dbReference type="Proteomes" id="UP001365542">
    <property type="component" value="Unassembled WGS sequence"/>
</dbReference>
<dbReference type="InterPro" id="IPR024983">
    <property type="entry name" value="CHAT_dom"/>
</dbReference>
<comment type="caution">
    <text evidence="2">The sequence shown here is derived from an EMBL/GenBank/DDBJ whole genome shotgun (WGS) entry which is preliminary data.</text>
</comment>
<dbReference type="AlphaFoldDB" id="A0AAV9WRC3"/>
<reference evidence="2 3" key="1">
    <citation type="submission" date="2019-10" db="EMBL/GenBank/DDBJ databases">
        <authorList>
            <person name="Palmer J.M."/>
        </authorList>
    </citation>
    <scope>NUCLEOTIDE SEQUENCE [LARGE SCALE GENOMIC DNA]</scope>
    <source>
        <strain evidence="2 3">TWF694</strain>
    </source>
</reference>
<gene>
    <name evidence="2" type="ORF">TWF694_006073</name>
</gene>
<evidence type="ECO:0000313" key="3">
    <source>
        <dbReference type="Proteomes" id="UP001365542"/>
    </source>
</evidence>
<feature type="domain" description="CHAT" evidence="1">
    <location>
        <begin position="839"/>
        <end position="1055"/>
    </location>
</feature>
<name>A0AAV9WRC3_9PEZI</name>
<evidence type="ECO:0000313" key="2">
    <source>
        <dbReference type="EMBL" id="KAK6523178.1"/>
    </source>
</evidence>
<dbReference type="InterPro" id="IPR012344">
    <property type="entry name" value="Matrix_HIV/RSV_N"/>
</dbReference>
<sequence>MEPFSIDPETASLFDDLSSEELDNLAKSLQEQLETGTSDDEQIELCIYVHFLAFKKTDSAEHLELATLQTEGWIAELSHDHPDRSRRFQILDALLACEIQRGPASERNIARDIARNFMQGLMQYITQGATHDAGNREVDQKHAAAAELAGNYQRTGNLETLEAAIRVMSQSLDLAGEHTTPRMLSNFAAMLGLQFERTGHIDDINRAVEVADMAVAATPHNHPDRADYLINLGGLLGRRFNRTGSMDDLNRGVEVVDMAVDTTPRDHPDRAGYLINLGNGLGTRFQQTGFMDDLNRAVEVADMAVVITPHDHPDRAGYLKSLGRWLSTRFDRTGSMDDLNRAVEVADMAVAITPHDHPDHADYLNNLGNQLGKRCERTGSIDDINRAVEAVDMAVVITPHDHPDRASYLNDLGNQLGRRFDRTGSMDDINRAVEAADMAVVITPHDHPDRAGYLNNLGNQLGRRFDRTDSMDDINRAVEVGDMAVPATPQDHPNRTATLNNLGSQLGIRFDRTGSMDDLNRAVEVADMAVAATPQDHPDRAAVLHNLGNRLGTRFDRTSSMDDMNRMLLSYKEGYQCEAASPSIRLDLGQKAAHILASQGAWEASSSLLEETIKLLPLASPRSLKHTDKQSKLSKFAGLASMTAAVSLNAGRDAYHALRLLELSRGVIASLLMDMRGDISVLKEQHPDLAQKFISLRDALDSPVDTTISPTLIDKNSSWELKVKQRYEMDQEFNNLISTIRDKPGFDNFLLPPTEAEMKNAARFGPIVVISGSDHRCDAFLVKPDQITLLELFGPEIPHKKSSDQKSPNSESLGSELEEVQNQVRELRLSPTDSLPMVPTLEWLWDHICRPCLDALGFKDPIVDDNWPHVWWISTGWLGQLPFHAAGYHGRGANETVLDRVMSSYASSIKALIHGRRNPVRSSAGPKVNHALLVAMKETPNLSQGQTLPSVEAEINMLHQLCPSLQLKPIMPIPRKYDILKHLQQCTIFHFAGHGTSHPTEPSESHLLLEDWETNPLTVGEIRDCKLQEDPPFLAYLSACLTGTNEVRKLVDEGVHLVSAF</sequence>
<dbReference type="Gene3D" id="1.25.40.10">
    <property type="entry name" value="Tetratricopeptide repeat domain"/>
    <property type="match status" value="1"/>
</dbReference>
<proteinExistence type="predicted"/>
<evidence type="ECO:0000259" key="1">
    <source>
        <dbReference type="Pfam" id="PF12770"/>
    </source>
</evidence>
<dbReference type="PANTHER" id="PTHR19959">
    <property type="entry name" value="KINESIN LIGHT CHAIN"/>
    <property type="match status" value="1"/>
</dbReference>
<dbReference type="Pfam" id="PF12770">
    <property type="entry name" value="CHAT"/>
    <property type="match status" value="1"/>
</dbReference>
<dbReference type="Gene3D" id="1.10.150.90">
    <property type="entry name" value="Immunodeficiency lentiviruses, gag gene matrix protein p17"/>
    <property type="match status" value="3"/>
</dbReference>
<keyword evidence="3" id="KW-1185">Reference proteome</keyword>
<dbReference type="InterPro" id="IPR011990">
    <property type="entry name" value="TPR-like_helical_dom_sf"/>
</dbReference>
<protein>
    <recommendedName>
        <fullName evidence="1">CHAT domain-containing protein</fullName>
    </recommendedName>
</protein>
<accession>A0AAV9WRC3</accession>